<evidence type="ECO:0000313" key="1">
    <source>
        <dbReference type="EMBL" id="ANA49180.1"/>
    </source>
</evidence>
<sequence length="66" mass="7334">MNPAIATILMTAIEEFKNVKRNKSGSVNETSRFAIHKRATRAIVALGETYDDAFDMVAELSKKYAV</sequence>
<proteinExistence type="predicted"/>
<evidence type="ECO:0000313" key="2">
    <source>
        <dbReference type="Proteomes" id="UP000223738"/>
    </source>
</evidence>
<protein>
    <submittedName>
        <fullName evidence="1">Uncharacterized protein</fullName>
    </submittedName>
</protein>
<gene>
    <name evidence="1" type="ORF">PMW_55</name>
</gene>
<reference evidence="1 2" key="1">
    <citation type="submission" date="2016-03" db="EMBL/GenBank/DDBJ databases">
        <title>Characterization of pf16 and phiPMW: Two novel phages infecting Pseudomonas putida PpG1.</title>
        <authorList>
            <person name="Magill D.J."/>
            <person name="Krylov V.N."/>
            <person name="Allen C.C.R."/>
            <person name="McGrath J.W."/>
            <person name="Quinn J.P."/>
            <person name="Kulakov L.A."/>
        </authorList>
    </citation>
    <scope>NUCLEOTIDE SEQUENCE [LARGE SCALE GENOMIC DNA]</scope>
</reference>
<keyword evidence="2" id="KW-1185">Reference proteome</keyword>
<organism evidence="1 2">
    <name type="scientific">Pseudomonas phage phiPMW</name>
    <dbReference type="NCBI Taxonomy" id="1815582"/>
    <lineage>
        <taxon>Viruses</taxon>
        <taxon>Duplodnaviria</taxon>
        <taxon>Heunggongvirae</taxon>
        <taxon>Uroviricota</taxon>
        <taxon>Caudoviricetes</taxon>
        <taxon>Plaisancevirus</taxon>
        <taxon>Plaisancevirus PMW</taxon>
    </lineage>
</organism>
<dbReference type="EMBL" id="KU862660">
    <property type="protein sequence ID" value="ANA49180.1"/>
    <property type="molecule type" value="Genomic_DNA"/>
</dbReference>
<dbReference type="Proteomes" id="UP000223738">
    <property type="component" value="Segment"/>
</dbReference>
<name>A0A1S5R195_9CAUD</name>
<accession>A0A1S5R195</accession>